<accession>A0A0D0BUT2</accession>
<dbReference type="AlphaFoldDB" id="A0A0D0BUT2"/>
<reference evidence="3" key="2">
    <citation type="submission" date="2015-01" db="EMBL/GenBank/DDBJ databases">
        <title>Evolutionary Origins and Diversification of the Mycorrhizal Mutualists.</title>
        <authorList>
            <consortium name="DOE Joint Genome Institute"/>
            <consortium name="Mycorrhizal Genomics Consortium"/>
            <person name="Kohler A."/>
            <person name="Kuo A."/>
            <person name="Nagy L.G."/>
            <person name="Floudas D."/>
            <person name="Copeland A."/>
            <person name="Barry K.W."/>
            <person name="Cichocki N."/>
            <person name="Veneault-Fourrey C."/>
            <person name="LaButti K."/>
            <person name="Lindquist E.A."/>
            <person name="Lipzen A."/>
            <person name="Lundell T."/>
            <person name="Morin E."/>
            <person name="Murat C."/>
            <person name="Riley R."/>
            <person name="Ohm R."/>
            <person name="Sun H."/>
            <person name="Tunlid A."/>
            <person name="Henrissat B."/>
            <person name="Grigoriev I.V."/>
            <person name="Hibbett D.S."/>
            <person name="Martin F."/>
        </authorList>
    </citation>
    <scope>NUCLEOTIDE SEQUENCE [LARGE SCALE GENOMIC DNA]</scope>
    <source>
        <strain evidence="3">Ve08.2h10</strain>
    </source>
</reference>
<keyword evidence="1" id="KW-0812">Transmembrane</keyword>
<sequence>MLHTNYSQQVFPDVRLETAFTFDVLDHYHIDNLECKKTPMSFFAKLRRLTFKGTPVLVRGVFVYSIGCTFAADILVVQDHYRELM</sequence>
<dbReference type="InParanoid" id="A0A0D0BUT2"/>
<dbReference type="EMBL" id="KN828281">
    <property type="protein sequence ID" value="KIK75187.1"/>
    <property type="molecule type" value="Genomic_DNA"/>
</dbReference>
<protein>
    <submittedName>
        <fullName evidence="2">Uncharacterized protein</fullName>
    </submittedName>
</protein>
<evidence type="ECO:0000313" key="2">
    <source>
        <dbReference type="EMBL" id="KIK75187.1"/>
    </source>
</evidence>
<gene>
    <name evidence="2" type="ORF">PAXRUDRAFT_173522</name>
</gene>
<keyword evidence="1" id="KW-1133">Transmembrane helix</keyword>
<keyword evidence="1" id="KW-0472">Membrane</keyword>
<feature type="transmembrane region" description="Helical" evidence="1">
    <location>
        <begin position="56"/>
        <end position="77"/>
    </location>
</feature>
<dbReference type="Proteomes" id="UP000054538">
    <property type="component" value="Unassembled WGS sequence"/>
</dbReference>
<evidence type="ECO:0000256" key="1">
    <source>
        <dbReference type="SAM" id="Phobius"/>
    </source>
</evidence>
<organism evidence="2 3">
    <name type="scientific">Paxillus rubicundulus Ve08.2h10</name>
    <dbReference type="NCBI Taxonomy" id="930991"/>
    <lineage>
        <taxon>Eukaryota</taxon>
        <taxon>Fungi</taxon>
        <taxon>Dikarya</taxon>
        <taxon>Basidiomycota</taxon>
        <taxon>Agaricomycotina</taxon>
        <taxon>Agaricomycetes</taxon>
        <taxon>Agaricomycetidae</taxon>
        <taxon>Boletales</taxon>
        <taxon>Paxilineae</taxon>
        <taxon>Paxillaceae</taxon>
        <taxon>Paxillus</taxon>
    </lineage>
</organism>
<proteinExistence type="predicted"/>
<reference evidence="2 3" key="1">
    <citation type="submission" date="2014-04" db="EMBL/GenBank/DDBJ databases">
        <authorList>
            <consortium name="DOE Joint Genome Institute"/>
            <person name="Kuo A."/>
            <person name="Kohler A."/>
            <person name="Jargeat P."/>
            <person name="Nagy L.G."/>
            <person name="Floudas D."/>
            <person name="Copeland A."/>
            <person name="Barry K.W."/>
            <person name="Cichocki N."/>
            <person name="Veneault-Fourrey C."/>
            <person name="LaButti K."/>
            <person name="Lindquist E.A."/>
            <person name="Lipzen A."/>
            <person name="Lundell T."/>
            <person name="Morin E."/>
            <person name="Murat C."/>
            <person name="Sun H."/>
            <person name="Tunlid A."/>
            <person name="Henrissat B."/>
            <person name="Grigoriev I.V."/>
            <person name="Hibbett D.S."/>
            <person name="Martin F."/>
            <person name="Nordberg H.P."/>
            <person name="Cantor M.N."/>
            <person name="Hua S.X."/>
        </authorList>
    </citation>
    <scope>NUCLEOTIDE SEQUENCE [LARGE SCALE GENOMIC DNA]</scope>
    <source>
        <strain evidence="2 3">Ve08.2h10</strain>
    </source>
</reference>
<name>A0A0D0BUT2_9AGAM</name>
<dbReference type="HOGENOM" id="CLU_2513311_0_0_1"/>
<keyword evidence="3" id="KW-1185">Reference proteome</keyword>
<evidence type="ECO:0000313" key="3">
    <source>
        <dbReference type="Proteomes" id="UP000054538"/>
    </source>
</evidence>
<dbReference type="OrthoDB" id="3149508at2759"/>